<dbReference type="EMBL" id="CP067393">
    <property type="protein sequence ID" value="QQP84854.1"/>
    <property type="molecule type" value="Genomic_DNA"/>
</dbReference>
<protein>
    <submittedName>
        <fullName evidence="1">Uncharacterized protein</fullName>
    </submittedName>
</protein>
<dbReference type="KEGG" id="eaz:JHT90_10640"/>
<dbReference type="RefSeq" id="WP_201090757.1">
    <property type="nucleotide sequence ID" value="NZ_CP067393.1"/>
</dbReference>
<gene>
    <name evidence="1" type="ORF">JHT90_10640</name>
</gene>
<reference evidence="1 2" key="1">
    <citation type="submission" date="2021-01" db="EMBL/GenBank/DDBJ databases">
        <title>Entomomonas sp. F2A isolated from a house cricket (Acheta domesticus).</title>
        <authorList>
            <person name="Spergser J."/>
            <person name="Busse H.-J."/>
        </authorList>
    </citation>
    <scope>NUCLEOTIDE SEQUENCE [LARGE SCALE GENOMIC DNA]</scope>
    <source>
        <strain evidence="1 2">F2A</strain>
    </source>
</reference>
<dbReference type="AlphaFoldDB" id="A0A974NE00"/>
<organism evidence="1 2">
    <name type="scientific">Entomomonas asaccharolytica</name>
    <dbReference type="NCBI Taxonomy" id="2785331"/>
    <lineage>
        <taxon>Bacteria</taxon>
        <taxon>Pseudomonadati</taxon>
        <taxon>Pseudomonadota</taxon>
        <taxon>Gammaproteobacteria</taxon>
        <taxon>Pseudomonadales</taxon>
        <taxon>Pseudomonadaceae</taxon>
        <taxon>Entomomonas</taxon>
    </lineage>
</organism>
<sequence>MRSIFIIVIGLVLTACTTATTQKYDAVLNKWLGKPELELVNSWGAPDNVYQLADKKFIAYYSQHNRYIPKTTYRYQPFYVGGWPYYDPINDSSYQVISEICKTTFTIEAGTITNWSHQGSGCVAQ</sequence>
<evidence type="ECO:0000313" key="2">
    <source>
        <dbReference type="Proteomes" id="UP000595278"/>
    </source>
</evidence>
<dbReference type="Proteomes" id="UP000595278">
    <property type="component" value="Chromosome"/>
</dbReference>
<proteinExistence type="predicted"/>
<name>A0A974NE00_9GAMM</name>
<keyword evidence="2" id="KW-1185">Reference proteome</keyword>
<dbReference type="PROSITE" id="PS51257">
    <property type="entry name" value="PROKAR_LIPOPROTEIN"/>
    <property type="match status" value="1"/>
</dbReference>
<accession>A0A974NE00</accession>
<evidence type="ECO:0000313" key="1">
    <source>
        <dbReference type="EMBL" id="QQP84854.1"/>
    </source>
</evidence>